<dbReference type="AlphaFoldDB" id="A0AAD6SCG2"/>
<feature type="compositionally biased region" description="Basic residues" evidence="1">
    <location>
        <begin position="289"/>
        <end position="304"/>
    </location>
</feature>
<evidence type="ECO:0000313" key="2">
    <source>
        <dbReference type="EMBL" id="KAJ7024692.1"/>
    </source>
</evidence>
<proteinExistence type="predicted"/>
<feature type="region of interest" description="Disordered" evidence="1">
    <location>
        <begin position="104"/>
        <end position="124"/>
    </location>
</feature>
<evidence type="ECO:0000256" key="1">
    <source>
        <dbReference type="SAM" id="MobiDB-lite"/>
    </source>
</evidence>
<dbReference type="EMBL" id="JARJCM010000166">
    <property type="protein sequence ID" value="KAJ7024692.1"/>
    <property type="molecule type" value="Genomic_DNA"/>
</dbReference>
<protein>
    <submittedName>
        <fullName evidence="2">Uncharacterized protein</fullName>
    </submittedName>
</protein>
<feature type="compositionally biased region" description="Acidic residues" evidence="1">
    <location>
        <begin position="309"/>
        <end position="335"/>
    </location>
</feature>
<feature type="compositionally biased region" description="Acidic residues" evidence="1">
    <location>
        <begin position="171"/>
        <end position="188"/>
    </location>
</feature>
<feature type="compositionally biased region" description="Basic residues" evidence="1">
    <location>
        <begin position="156"/>
        <end position="166"/>
    </location>
</feature>
<feature type="region of interest" description="Disordered" evidence="1">
    <location>
        <begin position="152"/>
        <end position="338"/>
    </location>
</feature>
<dbReference type="Proteomes" id="UP001218188">
    <property type="component" value="Unassembled WGS sequence"/>
</dbReference>
<name>A0AAD6SCG2_9AGAR</name>
<evidence type="ECO:0000313" key="3">
    <source>
        <dbReference type="Proteomes" id="UP001218188"/>
    </source>
</evidence>
<organism evidence="2 3">
    <name type="scientific">Mycena alexandri</name>
    <dbReference type="NCBI Taxonomy" id="1745969"/>
    <lineage>
        <taxon>Eukaryota</taxon>
        <taxon>Fungi</taxon>
        <taxon>Dikarya</taxon>
        <taxon>Basidiomycota</taxon>
        <taxon>Agaricomycotina</taxon>
        <taxon>Agaricomycetes</taxon>
        <taxon>Agaricomycetidae</taxon>
        <taxon>Agaricales</taxon>
        <taxon>Marasmiineae</taxon>
        <taxon>Mycenaceae</taxon>
        <taxon>Mycena</taxon>
    </lineage>
</organism>
<feature type="compositionally biased region" description="Basic and acidic residues" evidence="1">
    <location>
        <begin position="210"/>
        <end position="221"/>
    </location>
</feature>
<reference evidence="2" key="1">
    <citation type="submission" date="2023-03" db="EMBL/GenBank/DDBJ databases">
        <title>Massive genome expansion in bonnet fungi (Mycena s.s.) driven by repeated elements and novel gene families across ecological guilds.</title>
        <authorList>
            <consortium name="Lawrence Berkeley National Laboratory"/>
            <person name="Harder C.B."/>
            <person name="Miyauchi S."/>
            <person name="Viragh M."/>
            <person name="Kuo A."/>
            <person name="Thoen E."/>
            <person name="Andreopoulos B."/>
            <person name="Lu D."/>
            <person name="Skrede I."/>
            <person name="Drula E."/>
            <person name="Henrissat B."/>
            <person name="Morin E."/>
            <person name="Kohler A."/>
            <person name="Barry K."/>
            <person name="LaButti K."/>
            <person name="Morin E."/>
            <person name="Salamov A."/>
            <person name="Lipzen A."/>
            <person name="Mereny Z."/>
            <person name="Hegedus B."/>
            <person name="Baldrian P."/>
            <person name="Stursova M."/>
            <person name="Weitz H."/>
            <person name="Taylor A."/>
            <person name="Grigoriev I.V."/>
            <person name="Nagy L.G."/>
            <person name="Martin F."/>
            <person name="Kauserud H."/>
        </authorList>
    </citation>
    <scope>NUCLEOTIDE SEQUENCE</scope>
    <source>
        <strain evidence="2">CBHHK200</strain>
    </source>
</reference>
<feature type="compositionally biased region" description="Basic and acidic residues" evidence="1">
    <location>
        <begin position="109"/>
        <end position="124"/>
    </location>
</feature>
<accession>A0AAD6SCG2</accession>
<gene>
    <name evidence="2" type="ORF">C8F04DRAFT_1131079</name>
</gene>
<comment type="caution">
    <text evidence="2">The sequence shown here is derived from an EMBL/GenBank/DDBJ whole genome shotgun (WGS) entry which is preliminary data.</text>
</comment>
<feature type="compositionally biased region" description="Basic residues" evidence="1">
    <location>
        <begin position="262"/>
        <end position="275"/>
    </location>
</feature>
<sequence length="365" mass="40982">MASVRSQQLRSLFHLVVTKCGWLALRGAIQYCPNCITDRPLEDLTFAPIQLAWACKVYQVEERDLRIAAEALWYAIRFAKEDPDLNPTAAELNDEIQYIQGKPSQALQDEARANRSKALRENVPEGERWEASILAFKEKELFPWGYGKYRTQVEKKPKRSRRKSNKKKEDAEEDENEADEDENEDADEETRKRPKRTDGKSKHKSSTRKKTNEEGEEEPAKKTPAPAKQNGRARKAPNADSAAAGTKRKAEANEVDAEQPPRKRAKASAGNKRKRLEAPAANENEPPQKKAKTAKTAPKGRTKRNAVWEEAEAEASEYSEGEEPEGVYGGAEDDFMPPGAQAIVPLRAKQPRAAKARIVYAGMQD</sequence>
<keyword evidence="3" id="KW-1185">Reference proteome</keyword>